<organism evidence="1">
    <name type="scientific">marine sediment metagenome</name>
    <dbReference type="NCBI Taxonomy" id="412755"/>
    <lineage>
        <taxon>unclassified sequences</taxon>
        <taxon>metagenomes</taxon>
        <taxon>ecological metagenomes</taxon>
    </lineage>
</organism>
<reference evidence="1" key="1">
    <citation type="journal article" date="2015" name="Nature">
        <title>Complex archaea that bridge the gap between prokaryotes and eukaryotes.</title>
        <authorList>
            <person name="Spang A."/>
            <person name="Saw J.H."/>
            <person name="Jorgensen S.L."/>
            <person name="Zaremba-Niedzwiedzka K."/>
            <person name="Martijn J."/>
            <person name="Lind A.E."/>
            <person name="van Eijk R."/>
            <person name="Schleper C."/>
            <person name="Guy L."/>
            <person name="Ettema T.J."/>
        </authorList>
    </citation>
    <scope>NUCLEOTIDE SEQUENCE</scope>
</reference>
<sequence length="122" mass="14118">MSEKTLSTGDLVLIPTPNWIWKDIHVVTGRLTPATTDDKNHILAHVLYPSYTNDYHICTQLIFATGVWDCRNIHTHRSKVVADFDIINALVEKYGIRPDVWKHNQKQYEMEASLKMAHFKIS</sequence>
<dbReference type="EMBL" id="LAZR01007510">
    <property type="protein sequence ID" value="KKM84804.1"/>
    <property type="molecule type" value="Genomic_DNA"/>
</dbReference>
<comment type="caution">
    <text evidence="1">The sequence shown here is derived from an EMBL/GenBank/DDBJ whole genome shotgun (WGS) entry which is preliminary data.</text>
</comment>
<dbReference type="AlphaFoldDB" id="A0A0F9KRG5"/>
<protein>
    <submittedName>
        <fullName evidence="1">Uncharacterized protein</fullName>
    </submittedName>
</protein>
<gene>
    <name evidence="1" type="ORF">LCGC14_1295450</name>
</gene>
<proteinExistence type="predicted"/>
<accession>A0A0F9KRG5</accession>
<evidence type="ECO:0000313" key="1">
    <source>
        <dbReference type="EMBL" id="KKM84804.1"/>
    </source>
</evidence>
<name>A0A0F9KRG5_9ZZZZ</name>